<feature type="compositionally biased region" description="Basic and acidic residues" evidence="1">
    <location>
        <begin position="34"/>
        <end position="45"/>
    </location>
</feature>
<sequence>MERRRGRKVVNDNRRIWIEGIEWEWDEEKGRWREIKDPRGGEEKGRGKRRERKGGEERKAKEEEEEKETRREKGEGGNRSKGMKRRR</sequence>
<evidence type="ECO:0000313" key="2">
    <source>
        <dbReference type="EMBL" id="KMQ85423.1"/>
    </source>
</evidence>
<gene>
    <name evidence="2" type="ORF">RF55_16046</name>
</gene>
<dbReference type="EMBL" id="LBMM01013911">
    <property type="protein sequence ID" value="KMQ85423.1"/>
    <property type="molecule type" value="Genomic_DNA"/>
</dbReference>
<comment type="caution">
    <text evidence="2">The sequence shown here is derived from an EMBL/GenBank/DDBJ whole genome shotgun (WGS) entry which is preliminary data.</text>
</comment>
<feature type="region of interest" description="Disordered" evidence="1">
    <location>
        <begin position="34"/>
        <end position="87"/>
    </location>
</feature>
<protein>
    <submittedName>
        <fullName evidence="2">Uncharacterized protein</fullName>
    </submittedName>
</protein>
<dbReference type="AlphaFoldDB" id="A0A0J7K4M7"/>
<evidence type="ECO:0000313" key="3">
    <source>
        <dbReference type="Proteomes" id="UP000036403"/>
    </source>
</evidence>
<reference evidence="2 3" key="1">
    <citation type="submission" date="2015-04" db="EMBL/GenBank/DDBJ databases">
        <title>Lasius niger genome sequencing.</title>
        <authorList>
            <person name="Konorov E.A."/>
            <person name="Nikitin M.A."/>
            <person name="Kirill M.V."/>
            <person name="Chang P."/>
        </authorList>
    </citation>
    <scope>NUCLEOTIDE SEQUENCE [LARGE SCALE GENOMIC DNA]</scope>
    <source>
        <tissue evidence="2">Whole</tissue>
    </source>
</reference>
<accession>A0A0J7K4M7</accession>
<feature type="compositionally biased region" description="Basic and acidic residues" evidence="1">
    <location>
        <begin position="53"/>
        <end position="78"/>
    </location>
</feature>
<organism evidence="2 3">
    <name type="scientific">Lasius niger</name>
    <name type="common">Black garden ant</name>
    <dbReference type="NCBI Taxonomy" id="67767"/>
    <lineage>
        <taxon>Eukaryota</taxon>
        <taxon>Metazoa</taxon>
        <taxon>Ecdysozoa</taxon>
        <taxon>Arthropoda</taxon>
        <taxon>Hexapoda</taxon>
        <taxon>Insecta</taxon>
        <taxon>Pterygota</taxon>
        <taxon>Neoptera</taxon>
        <taxon>Endopterygota</taxon>
        <taxon>Hymenoptera</taxon>
        <taxon>Apocrita</taxon>
        <taxon>Aculeata</taxon>
        <taxon>Formicoidea</taxon>
        <taxon>Formicidae</taxon>
        <taxon>Formicinae</taxon>
        <taxon>Lasius</taxon>
        <taxon>Lasius</taxon>
    </lineage>
</organism>
<keyword evidence="3" id="KW-1185">Reference proteome</keyword>
<evidence type="ECO:0000256" key="1">
    <source>
        <dbReference type="SAM" id="MobiDB-lite"/>
    </source>
</evidence>
<name>A0A0J7K4M7_LASNI</name>
<dbReference type="PaxDb" id="67767-A0A0J7K4M7"/>
<proteinExistence type="predicted"/>
<dbReference type="Proteomes" id="UP000036403">
    <property type="component" value="Unassembled WGS sequence"/>
</dbReference>